<evidence type="ECO:0000313" key="2">
    <source>
        <dbReference type="EMBL" id="ACR01682.1"/>
    </source>
</evidence>
<evidence type="ECO:0000313" key="3">
    <source>
        <dbReference type="EMBL" id="TXH84156.1"/>
    </source>
</evidence>
<dbReference type="RefSeq" id="WP_004265854.1">
    <property type="nucleotide sequence ID" value="NC_011662.2"/>
</dbReference>
<name>C4KBA6_THASP</name>
<dbReference type="PANTHER" id="PTHR39966:SF1">
    <property type="entry name" value="HEMERYTHRIN-LIKE DOMAIN-CONTAINING PROTEIN"/>
    <property type="match status" value="1"/>
</dbReference>
<dbReference type="AlphaFoldDB" id="C4KBA6"/>
<dbReference type="Proteomes" id="UP000002186">
    <property type="component" value="Chromosome"/>
</dbReference>
<dbReference type="HOGENOM" id="CLU_095978_0_0_4"/>
<reference evidence="4" key="1">
    <citation type="submission" date="2009-05" db="EMBL/GenBank/DDBJ databases">
        <title>Complete sequence of chromosome of Thauera sp. MZ1T.</title>
        <authorList>
            <consortium name="US DOE Joint Genome Institute"/>
            <person name="Lucas S."/>
            <person name="Copeland A."/>
            <person name="Lapidus A."/>
            <person name="Glavina del Rio T."/>
            <person name="Dalin E."/>
            <person name="Tice H."/>
            <person name="Bruce D."/>
            <person name="Goodwin L."/>
            <person name="Pitluck S."/>
            <person name="Sims D."/>
            <person name="Brettin T."/>
            <person name="Detter J.C."/>
            <person name="Han C."/>
            <person name="Larimer F."/>
            <person name="Land M."/>
            <person name="Hauser L."/>
            <person name="Kyrpides N."/>
            <person name="Mikhailova N."/>
            <person name="Sayler G.S."/>
        </authorList>
    </citation>
    <scope>NUCLEOTIDE SEQUENCE [LARGE SCALE GENOMIC DNA]</scope>
    <source>
        <strain evidence="4">MZ1T</strain>
    </source>
</reference>
<reference evidence="3 5" key="3">
    <citation type="submission" date="2018-09" db="EMBL/GenBank/DDBJ databases">
        <title>Metagenome Assembled Genomes from an Advanced Water Purification Facility.</title>
        <authorList>
            <person name="Stamps B.W."/>
            <person name="Spear J.R."/>
        </authorList>
    </citation>
    <scope>NUCLEOTIDE SEQUENCE [LARGE SCALE GENOMIC DNA]</scope>
    <source>
        <strain evidence="3">Bin_27_1</strain>
    </source>
</reference>
<dbReference type="PANTHER" id="PTHR39966">
    <property type="entry name" value="BLL2471 PROTEIN-RELATED"/>
    <property type="match status" value="1"/>
</dbReference>
<dbReference type="EMBL" id="SSFD01000188">
    <property type="protein sequence ID" value="TXH84156.1"/>
    <property type="molecule type" value="Genomic_DNA"/>
</dbReference>
<feature type="domain" description="Hemerythrin-like" evidence="1">
    <location>
        <begin position="6"/>
        <end position="141"/>
    </location>
</feature>
<dbReference type="Pfam" id="PF01814">
    <property type="entry name" value="Hemerythrin"/>
    <property type="match status" value="1"/>
</dbReference>
<sequence length="191" mass="21305">MSNKSLDIIHDEHRALAAMLSGLRGLVASIEAGRLKPDFELMASMIEYIEMVPEKVHHPKEDSYLFARLRERSAEALPIIERLEAEHREGDARMATLRAALEAYRREGESGLAGFQGALKTYIEHEWQHMNTEEHLIFPLARKHLSAEDWAHIDAAFLANDNPWQGPAGKYAALFTRIVNTAPAPVGLGGG</sequence>
<organism evidence="2 4">
    <name type="scientific">Thauera aminoaromatica</name>
    <dbReference type="NCBI Taxonomy" id="164330"/>
    <lineage>
        <taxon>Bacteria</taxon>
        <taxon>Pseudomonadati</taxon>
        <taxon>Pseudomonadota</taxon>
        <taxon>Betaproteobacteria</taxon>
        <taxon>Rhodocyclales</taxon>
        <taxon>Zoogloeaceae</taxon>
        <taxon>Thauera</taxon>
    </lineage>
</organism>
<accession>A0A5C7SMA6</accession>
<gene>
    <name evidence="2" type="ordered locus">Tmz1t_3084</name>
    <name evidence="3" type="ORF">E6Q80_12050</name>
</gene>
<dbReference type="eggNOG" id="COG3945">
    <property type="taxonomic scope" value="Bacteria"/>
</dbReference>
<dbReference type="CDD" id="cd12108">
    <property type="entry name" value="Hr-like"/>
    <property type="match status" value="1"/>
</dbReference>
<dbReference type="GO" id="GO:0005886">
    <property type="term" value="C:plasma membrane"/>
    <property type="evidence" value="ECO:0007669"/>
    <property type="project" value="TreeGrafter"/>
</dbReference>
<accession>C4KBA6</accession>
<keyword evidence="4" id="KW-1185">Reference proteome</keyword>
<reference evidence="2 4" key="2">
    <citation type="journal article" date="2012" name="Stand. Genomic Sci.">
        <title>Complete genome sequence of Thauera aminoaromatica strain MZ1T.</title>
        <authorList>
            <person name="Jiang K."/>
            <person name="Sanseverino J."/>
            <person name="Chauhan A."/>
            <person name="Lucas S."/>
            <person name="Copeland A."/>
            <person name="Lapidus A."/>
            <person name="Del Rio T.G."/>
            <person name="Dalin E."/>
            <person name="Tice H."/>
            <person name="Bruce D."/>
            <person name="Goodwin L."/>
            <person name="Pitluck S."/>
            <person name="Sims D."/>
            <person name="Brettin T."/>
            <person name="Detter J.C."/>
            <person name="Han C."/>
            <person name="Chang Y.J."/>
            <person name="Larimer F."/>
            <person name="Land M."/>
            <person name="Hauser L."/>
            <person name="Kyrpides N.C."/>
            <person name="Mikhailova N."/>
            <person name="Moser S."/>
            <person name="Jegier P."/>
            <person name="Close D."/>
            <person name="Debruyn J.M."/>
            <person name="Wang Y."/>
            <person name="Layton A.C."/>
            <person name="Allen M.S."/>
            <person name="Sayler G.S."/>
        </authorList>
    </citation>
    <scope>NUCLEOTIDE SEQUENCE [LARGE SCALE GENOMIC DNA]</scope>
    <source>
        <strain evidence="2 4">MZ1T</strain>
    </source>
</reference>
<dbReference type="EMBL" id="CP001281">
    <property type="protein sequence ID" value="ACR01682.1"/>
    <property type="molecule type" value="Genomic_DNA"/>
</dbReference>
<dbReference type="STRING" id="85643.Tmz1t_3084"/>
<dbReference type="KEGG" id="tmz:Tmz1t_3084"/>
<proteinExistence type="predicted"/>
<dbReference type="Proteomes" id="UP000321192">
    <property type="component" value="Unassembled WGS sequence"/>
</dbReference>
<dbReference type="OrthoDB" id="8560984at2"/>
<evidence type="ECO:0000313" key="4">
    <source>
        <dbReference type="Proteomes" id="UP000002186"/>
    </source>
</evidence>
<protein>
    <submittedName>
        <fullName evidence="2">Hemerythrin HHE cation binding domain protein</fullName>
    </submittedName>
    <submittedName>
        <fullName evidence="3">Hemerythrin domain-containing protein</fullName>
    </submittedName>
</protein>
<dbReference type="Gene3D" id="1.20.120.520">
    <property type="entry name" value="nmb1532 protein domain like"/>
    <property type="match status" value="1"/>
</dbReference>
<dbReference type="InterPro" id="IPR012312">
    <property type="entry name" value="Hemerythrin-like"/>
</dbReference>
<evidence type="ECO:0000313" key="5">
    <source>
        <dbReference type="Proteomes" id="UP000321192"/>
    </source>
</evidence>
<evidence type="ECO:0000259" key="1">
    <source>
        <dbReference type="Pfam" id="PF01814"/>
    </source>
</evidence>